<proteinExistence type="predicted"/>
<keyword evidence="1" id="KW-1133">Transmembrane helix</keyword>
<feature type="transmembrane region" description="Helical" evidence="1">
    <location>
        <begin position="155"/>
        <end position="175"/>
    </location>
</feature>
<dbReference type="AlphaFoldDB" id="A0A379DDT3"/>
<evidence type="ECO:0000313" key="3">
    <source>
        <dbReference type="Proteomes" id="UP000254777"/>
    </source>
</evidence>
<dbReference type="InterPro" id="IPR035168">
    <property type="entry name" value="DUF5317"/>
</dbReference>
<feature type="transmembrane region" description="Helical" evidence="1">
    <location>
        <begin position="27"/>
        <end position="48"/>
    </location>
</feature>
<feature type="transmembrane region" description="Helical" evidence="1">
    <location>
        <begin position="60"/>
        <end position="78"/>
    </location>
</feature>
<dbReference type="Pfam" id="PF17248">
    <property type="entry name" value="DUF5317"/>
    <property type="match status" value="1"/>
</dbReference>
<accession>A0A379DDT3</accession>
<gene>
    <name evidence="2" type="ORF">NCTC11088_01724</name>
</gene>
<keyword evidence="1" id="KW-0472">Membrane</keyword>
<reference evidence="2 3" key="1">
    <citation type="submission" date="2018-06" db="EMBL/GenBank/DDBJ databases">
        <authorList>
            <consortium name="Pathogen Informatics"/>
            <person name="Doyle S."/>
        </authorList>
    </citation>
    <scope>NUCLEOTIDE SEQUENCE [LARGE SCALE GENOMIC DNA]</scope>
    <source>
        <strain evidence="2 3">NCTC11088</strain>
    </source>
</reference>
<organism evidence="2 3">
    <name type="scientific">Peptoniphilus indolicus</name>
    <dbReference type="NCBI Taxonomy" id="33030"/>
    <lineage>
        <taxon>Bacteria</taxon>
        <taxon>Bacillati</taxon>
        <taxon>Bacillota</taxon>
        <taxon>Tissierellia</taxon>
        <taxon>Tissierellales</taxon>
        <taxon>Peptoniphilaceae</taxon>
        <taxon>Peptoniphilus</taxon>
    </lineage>
</organism>
<evidence type="ECO:0000313" key="2">
    <source>
        <dbReference type="EMBL" id="SUB75920.1"/>
    </source>
</evidence>
<name>A0A379DDT3_9FIRM</name>
<sequence>MIILALIFGIIIAKIFGKTELSIINIKYLWILIIGVLIDVMLTVFTIYDFGILTHLFTNYYSFIHVLYLLLLGIGLLLNLQNKGMNIIGMGFILNSIPIILNKKMPVKYELLNKIPIDRAKIILEGKSLSHGLFRSPKMYWLSDIIYLPFPYKTIISVGDILIAVGLFLTIIIQADVTFKREI</sequence>
<protein>
    <recommendedName>
        <fullName evidence="4">DUF5317 domain-containing protein</fullName>
    </recommendedName>
</protein>
<dbReference type="RefSeq" id="WP_004821370.1">
    <property type="nucleotide sequence ID" value="NZ_UGTH01000001.1"/>
</dbReference>
<dbReference type="Proteomes" id="UP000254777">
    <property type="component" value="Unassembled WGS sequence"/>
</dbReference>
<evidence type="ECO:0000256" key="1">
    <source>
        <dbReference type="SAM" id="Phobius"/>
    </source>
</evidence>
<keyword evidence="1" id="KW-0812">Transmembrane</keyword>
<dbReference type="EMBL" id="UGTH01000001">
    <property type="protein sequence ID" value="SUB75920.1"/>
    <property type="molecule type" value="Genomic_DNA"/>
</dbReference>
<evidence type="ECO:0008006" key="4">
    <source>
        <dbReference type="Google" id="ProtNLM"/>
    </source>
</evidence>